<gene>
    <name evidence="3" type="ORF">I6U50_01255</name>
</gene>
<evidence type="ECO:0000256" key="1">
    <source>
        <dbReference type="SAM" id="Coils"/>
    </source>
</evidence>
<evidence type="ECO:0000313" key="4">
    <source>
        <dbReference type="Proteomes" id="UP000635665"/>
    </source>
</evidence>
<evidence type="ECO:0000259" key="2">
    <source>
        <dbReference type="Pfam" id="PF05872"/>
    </source>
</evidence>
<dbReference type="Gene3D" id="3.40.50.300">
    <property type="entry name" value="P-loop containing nucleotide triphosphate hydrolases"/>
    <property type="match status" value="2"/>
</dbReference>
<dbReference type="CDD" id="cd01983">
    <property type="entry name" value="SIMIBI"/>
    <property type="match status" value="1"/>
</dbReference>
<dbReference type="InterPro" id="IPR033186">
    <property type="entry name" value="HerA_C"/>
</dbReference>
<dbReference type="PANTHER" id="PTHR30121:SF6">
    <property type="entry name" value="SLR6007 PROTEIN"/>
    <property type="match status" value="1"/>
</dbReference>
<dbReference type="InterPro" id="IPR051162">
    <property type="entry name" value="T4SS_component"/>
</dbReference>
<reference evidence="3 4" key="1">
    <citation type="submission" date="2020-12" db="EMBL/GenBank/DDBJ databases">
        <title>Salegentibacter orientalis sp. nov., isolated from costal sediment.</title>
        <authorList>
            <person name="Lian F.-B."/>
        </authorList>
    </citation>
    <scope>NUCLEOTIDE SEQUENCE [LARGE SCALE GENOMIC DNA]</scope>
    <source>
        <strain evidence="3 4">F60176</strain>
    </source>
</reference>
<feature type="coiled-coil region" evidence="1">
    <location>
        <begin position="415"/>
        <end position="447"/>
    </location>
</feature>
<accession>A0ABS0TC78</accession>
<feature type="domain" description="Helicase HerA-like C-terminal" evidence="2">
    <location>
        <begin position="8"/>
        <end position="455"/>
    </location>
</feature>
<organism evidence="3 4">
    <name type="scientific">Salegentibacter maritimus</name>
    <dbReference type="NCBI Taxonomy" id="2794347"/>
    <lineage>
        <taxon>Bacteria</taxon>
        <taxon>Pseudomonadati</taxon>
        <taxon>Bacteroidota</taxon>
        <taxon>Flavobacteriia</taxon>
        <taxon>Flavobacteriales</taxon>
        <taxon>Flavobacteriaceae</taxon>
        <taxon>Salegentibacter</taxon>
    </lineage>
</organism>
<name>A0ABS0TC78_9FLAO</name>
<comment type="caution">
    <text evidence="3">The sequence shown here is derived from an EMBL/GenBank/DDBJ whole genome shotgun (WGS) entry which is preliminary data.</text>
</comment>
<dbReference type="EMBL" id="JAEHNY010000001">
    <property type="protein sequence ID" value="MBI6118642.1"/>
    <property type="molecule type" value="Genomic_DNA"/>
</dbReference>
<keyword evidence="4" id="KW-1185">Reference proteome</keyword>
<proteinExistence type="predicted"/>
<dbReference type="SUPFAM" id="SSF52540">
    <property type="entry name" value="P-loop containing nucleoside triphosphate hydrolases"/>
    <property type="match status" value="1"/>
</dbReference>
<dbReference type="Proteomes" id="UP000635665">
    <property type="component" value="Unassembled WGS sequence"/>
</dbReference>
<sequence length="482" mass="53816">MFNGKTFADAAVKIPLKTMNRHGLIAGATGTGKTKTLQILAENLSQKGVPVLLMDVKGDLSGIAKPSAGEDFLYERHKKLDFPFKASKAPVEFLSISEQDGVRLRATVSEFGPVLLSRILDVTPTQEGILAIIFKYCDDHHLPLLDLKDLKKMLQYITDEGRESIENEYGRISKASTGAILRKIVALEQQGAERFFGERSFEVTDLTRKDENGHGYVNIMRLTDIQDKPKLFSTFMLSLLAEIYTTFPEEGDREKPKLVLFIDEAHLIFKEASDALLDQIESIVKLIRSKGVGLYFVTQNPTDVPSEVLGQLGLKIQHALRAFTAKDRKAIKLSAENYPISKYYDTKNELTALGIGEALVSALDEKGRPLALAATMLRAPMSRMDILTNNELKELILQSELRTKYNEEIDRESAYELLNKKIEEAKAKEAKEKAEIEALERKKAINRTNNRNSGKTQGAIIKVLTSATFIRGVMGVLNKLLK</sequence>
<protein>
    <submittedName>
        <fullName evidence="3">DUF853 family protein</fullName>
    </submittedName>
</protein>
<dbReference type="InterPro" id="IPR027417">
    <property type="entry name" value="P-loop_NTPase"/>
</dbReference>
<dbReference type="PANTHER" id="PTHR30121">
    <property type="entry name" value="UNCHARACTERIZED PROTEIN YJGR-RELATED"/>
    <property type="match status" value="1"/>
</dbReference>
<keyword evidence="1" id="KW-0175">Coiled coil</keyword>
<evidence type="ECO:0000313" key="3">
    <source>
        <dbReference type="EMBL" id="MBI6118642.1"/>
    </source>
</evidence>
<dbReference type="Pfam" id="PF05872">
    <property type="entry name" value="HerA_C"/>
    <property type="match status" value="1"/>
</dbReference>